<protein>
    <submittedName>
        <fullName evidence="4">Glycosyltransferase family 1 protein</fullName>
    </submittedName>
</protein>
<dbReference type="AlphaFoldDB" id="A0A3S0PPD8"/>
<evidence type="ECO:0000259" key="3">
    <source>
        <dbReference type="Pfam" id="PF13439"/>
    </source>
</evidence>
<dbReference type="Proteomes" id="UP000274358">
    <property type="component" value="Unassembled WGS sequence"/>
</dbReference>
<name>A0A3S0PPD8_9GAMM</name>
<reference evidence="4 5" key="1">
    <citation type="submission" date="2018-12" db="EMBL/GenBank/DDBJ databases">
        <title>Dyella dinghuensis sp. nov. DHOA06 and Dyella choica sp. nov. 4M-K27, isolated from forest soil.</title>
        <authorList>
            <person name="Qiu L.-H."/>
            <person name="Gao Z.-H."/>
        </authorList>
    </citation>
    <scope>NUCLEOTIDE SEQUENCE [LARGE SCALE GENOMIC DNA]</scope>
    <source>
        <strain evidence="4 5">4M-K27</strain>
    </source>
</reference>
<dbReference type="InterPro" id="IPR028098">
    <property type="entry name" value="Glyco_trans_4-like_N"/>
</dbReference>
<evidence type="ECO:0000256" key="1">
    <source>
        <dbReference type="ARBA" id="ARBA00022679"/>
    </source>
</evidence>
<dbReference type="EMBL" id="RYYV01000005">
    <property type="protein sequence ID" value="RUL76746.1"/>
    <property type="molecule type" value="Genomic_DNA"/>
</dbReference>
<feature type="domain" description="Glycosyltransferase subfamily 4-like N-terminal" evidence="3">
    <location>
        <begin position="15"/>
        <end position="174"/>
    </location>
</feature>
<feature type="domain" description="Glycosyl transferase family 1" evidence="2">
    <location>
        <begin position="192"/>
        <end position="344"/>
    </location>
</feature>
<keyword evidence="5" id="KW-1185">Reference proteome</keyword>
<dbReference type="OrthoDB" id="9801609at2"/>
<dbReference type="GO" id="GO:0016757">
    <property type="term" value="F:glycosyltransferase activity"/>
    <property type="evidence" value="ECO:0007669"/>
    <property type="project" value="InterPro"/>
</dbReference>
<dbReference type="PANTHER" id="PTHR46401">
    <property type="entry name" value="GLYCOSYLTRANSFERASE WBBK-RELATED"/>
    <property type="match status" value="1"/>
</dbReference>
<dbReference type="SUPFAM" id="SSF53756">
    <property type="entry name" value="UDP-Glycosyltransferase/glycogen phosphorylase"/>
    <property type="match status" value="1"/>
</dbReference>
<sequence>MKIIYDHQIFIRQKYGGISRYFFELASRIPSMQGNHADIFAPLHINAYLGDGAQSTSRGVRLSKFRGSTVALDLFNGIAGSFSVKNRRDIDIVHRTYYAPTSYAPARSKRVLTVFDMIHERFPESLKDNGKTAAMKQAAVRNADHIICISENTRRDLIEILDVPERMTSVVYLGHSLIGKATAGSGYQPPCHKPYLLYVGNRGGYKNFMNLIAAYGQSRALRNSFAMIFFGGGGFTDDERQAMRSHGMSMEDAIHVEGGDEVLASLYSGAAAFIYPSLYEGFGIPPLEAMAHGCPVLCSGTSSLPEVVGEAAELFDPHDPNDICAAIERVVSSEQRSSTLIARGHEQIKRFSWKKCAIETLDQYQRLVGA</sequence>
<dbReference type="Pfam" id="PF13439">
    <property type="entry name" value="Glyco_transf_4"/>
    <property type="match status" value="1"/>
</dbReference>
<dbReference type="GO" id="GO:0009103">
    <property type="term" value="P:lipopolysaccharide biosynthetic process"/>
    <property type="evidence" value="ECO:0007669"/>
    <property type="project" value="TreeGrafter"/>
</dbReference>
<comment type="caution">
    <text evidence="4">The sequence shown here is derived from an EMBL/GenBank/DDBJ whole genome shotgun (WGS) entry which is preliminary data.</text>
</comment>
<dbReference type="CDD" id="cd03809">
    <property type="entry name" value="GT4_MtfB-like"/>
    <property type="match status" value="1"/>
</dbReference>
<accession>A0A3S0PPD8</accession>
<evidence type="ECO:0000259" key="2">
    <source>
        <dbReference type="Pfam" id="PF00534"/>
    </source>
</evidence>
<dbReference type="Pfam" id="PF00534">
    <property type="entry name" value="Glycos_transf_1"/>
    <property type="match status" value="1"/>
</dbReference>
<dbReference type="PANTHER" id="PTHR46401:SF2">
    <property type="entry name" value="GLYCOSYLTRANSFERASE WBBK-RELATED"/>
    <property type="match status" value="1"/>
</dbReference>
<keyword evidence="1 4" id="KW-0808">Transferase</keyword>
<organism evidence="4 5">
    <name type="scientific">Dyella choica</name>
    <dbReference type="NCBI Taxonomy" id="1927959"/>
    <lineage>
        <taxon>Bacteria</taxon>
        <taxon>Pseudomonadati</taxon>
        <taxon>Pseudomonadota</taxon>
        <taxon>Gammaproteobacteria</taxon>
        <taxon>Lysobacterales</taxon>
        <taxon>Rhodanobacteraceae</taxon>
        <taxon>Dyella</taxon>
    </lineage>
</organism>
<dbReference type="InterPro" id="IPR001296">
    <property type="entry name" value="Glyco_trans_1"/>
</dbReference>
<evidence type="ECO:0000313" key="4">
    <source>
        <dbReference type="EMBL" id="RUL76746.1"/>
    </source>
</evidence>
<gene>
    <name evidence="4" type="ORF">EKH80_08525</name>
</gene>
<dbReference type="RefSeq" id="WP_126684307.1">
    <property type="nucleotide sequence ID" value="NZ_RYYV01000005.1"/>
</dbReference>
<dbReference type="Gene3D" id="3.40.50.2000">
    <property type="entry name" value="Glycogen Phosphorylase B"/>
    <property type="match status" value="2"/>
</dbReference>
<proteinExistence type="predicted"/>
<evidence type="ECO:0000313" key="5">
    <source>
        <dbReference type="Proteomes" id="UP000274358"/>
    </source>
</evidence>